<dbReference type="KEGG" id="pbr:PB2503_07424"/>
<name>E0TFE1_PARBH</name>
<reference evidence="5" key="1">
    <citation type="submission" date="2010-08" db="EMBL/GenBank/DDBJ databases">
        <title>Genome sequence of Parvularcula bermudensis HTCC2503.</title>
        <authorList>
            <person name="Kang D.-M."/>
            <person name="Oh H.-M."/>
            <person name="Cho J.-C."/>
        </authorList>
    </citation>
    <scope>NUCLEOTIDE SEQUENCE [LARGE SCALE GENOMIC DNA]</scope>
    <source>
        <strain evidence="5">ATCC BAA-594 / HTCC2503 / KCTC 12087</strain>
    </source>
</reference>
<dbReference type="PANTHER" id="PTHR43037">
    <property type="entry name" value="UNNAMED PRODUCT-RELATED"/>
    <property type="match status" value="1"/>
</dbReference>
<proteinExistence type="predicted"/>
<dbReference type="Pfam" id="PF02230">
    <property type="entry name" value="Abhydrolase_2"/>
    <property type="match status" value="1"/>
</dbReference>
<dbReference type="InterPro" id="IPR003140">
    <property type="entry name" value="PLipase/COase/thioEstase"/>
</dbReference>
<dbReference type="GO" id="GO:0016787">
    <property type="term" value="F:hydrolase activity"/>
    <property type="evidence" value="ECO:0007669"/>
    <property type="project" value="UniProtKB-KW"/>
</dbReference>
<dbReference type="SUPFAM" id="SSF53474">
    <property type="entry name" value="alpha/beta-Hydrolases"/>
    <property type="match status" value="1"/>
</dbReference>
<dbReference type="eggNOG" id="COG3509">
    <property type="taxonomic scope" value="Bacteria"/>
</dbReference>
<accession>E0TFE1</accession>
<dbReference type="InterPro" id="IPR029058">
    <property type="entry name" value="AB_hydrolase_fold"/>
</dbReference>
<organism evidence="4 5">
    <name type="scientific">Parvularcula bermudensis (strain ATCC BAA-594 / HTCC2503 / KCTC 12087)</name>
    <dbReference type="NCBI Taxonomy" id="314260"/>
    <lineage>
        <taxon>Bacteria</taxon>
        <taxon>Pseudomonadati</taxon>
        <taxon>Pseudomonadota</taxon>
        <taxon>Alphaproteobacteria</taxon>
        <taxon>Parvularculales</taxon>
        <taxon>Parvularculaceae</taxon>
        <taxon>Parvularcula</taxon>
    </lineage>
</organism>
<dbReference type="EMBL" id="CP002156">
    <property type="protein sequence ID" value="ADM09542.1"/>
    <property type="molecule type" value="Genomic_DNA"/>
</dbReference>
<evidence type="ECO:0000256" key="1">
    <source>
        <dbReference type="ARBA" id="ARBA00022729"/>
    </source>
</evidence>
<evidence type="ECO:0000313" key="4">
    <source>
        <dbReference type="EMBL" id="ADM09542.1"/>
    </source>
</evidence>
<evidence type="ECO:0000259" key="3">
    <source>
        <dbReference type="Pfam" id="PF02230"/>
    </source>
</evidence>
<dbReference type="Gene3D" id="3.40.50.1820">
    <property type="entry name" value="alpha/beta hydrolase"/>
    <property type="match status" value="1"/>
</dbReference>
<reference evidence="4 5" key="2">
    <citation type="journal article" date="2011" name="J. Bacteriol.">
        <title>Complete genome sequence of strain HTCC2503T of Parvularcula bermudensis, the type species of the order "Parvularculales" in the class Alphaproteobacteria.</title>
        <authorList>
            <person name="Oh H.M."/>
            <person name="Kang I."/>
            <person name="Vergin K.L."/>
            <person name="Kang D."/>
            <person name="Rhee K.H."/>
            <person name="Giovannoni S.J."/>
            <person name="Cho J.C."/>
        </authorList>
    </citation>
    <scope>NUCLEOTIDE SEQUENCE [LARGE SCALE GENOMIC DNA]</scope>
    <source>
        <strain evidence="5">ATCC BAA-594 / HTCC2503 / KCTC 12087</strain>
    </source>
</reference>
<gene>
    <name evidence="4" type="ordered locus">PB2503_07424</name>
</gene>
<dbReference type="InterPro" id="IPR050955">
    <property type="entry name" value="Plant_Biomass_Hydrol_Est"/>
</dbReference>
<dbReference type="HOGENOM" id="CLU_027551_4_0_5"/>
<protein>
    <submittedName>
        <fullName evidence="4">LpqP</fullName>
    </submittedName>
</protein>
<evidence type="ECO:0000313" key="5">
    <source>
        <dbReference type="Proteomes" id="UP000001302"/>
    </source>
</evidence>
<dbReference type="PANTHER" id="PTHR43037:SF5">
    <property type="entry name" value="FERULOYL ESTERASE"/>
    <property type="match status" value="1"/>
</dbReference>
<keyword evidence="2" id="KW-0378">Hydrolase</keyword>
<feature type="domain" description="Phospholipase/carboxylesterase/thioesterase" evidence="3">
    <location>
        <begin position="119"/>
        <end position="198"/>
    </location>
</feature>
<dbReference type="RefSeq" id="WP_013300516.1">
    <property type="nucleotide sequence ID" value="NC_014414.1"/>
</dbReference>
<dbReference type="AlphaFoldDB" id="E0TFE1"/>
<evidence type="ECO:0000256" key="2">
    <source>
        <dbReference type="ARBA" id="ARBA00022801"/>
    </source>
</evidence>
<sequence>MALRRRPVKKALKQRRRLRKEGLSRFSLLHDDQPRRSLISVPQDGEGPFPLVIALHPGKSHPLAMAKITKFHRLGEQEGFITAYPAGSGRRPRSLSWNASPDDKRVRPAFAEVDDLDFLEHFVDELVVNTPVDPKAIFVTGFSQGAAMAYTFASAMAGRIAGLAAVAGAMTDFDRPAEAPLSVIHVHGDRDENVPFRGGRGRFTHRRRRWPAVKEGLDYWASASNVDLPDLDDALSQCQGPVQTVRAQSSNGGATVEFNLIKGSGHAWPGRKPTLWQRALRIPVYQGYQTTQQIWSFFQDCIEDDCEGDPPQA</sequence>
<keyword evidence="1" id="KW-0732">Signal</keyword>
<dbReference type="OrthoDB" id="9767239at2"/>
<dbReference type="Proteomes" id="UP000001302">
    <property type="component" value="Chromosome"/>
</dbReference>
<dbReference type="STRING" id="314260.PB2503_07424"/>
<keyword evidence="5" id="KW-1185">Reference proteome</keyword>